<evidence type="ECO:0008006" key="3">
    <source>
        <dbReference type="Google" id="ProtNLM"/>
    </source>
</evidence>
<sequence length="157" mass="17618">MRAGRALKRSKTNSEIQAKKRNYDAMDLESGSSHLSLMRIFDQPKFSDLIVTVNDIDDISPPKQYYLHQAVVLTASKYLNILCAALPTDSEIKDDNLELSQLGGLLEAAQIVQIEDFRTLILQTAVELVASKHGAHLSLGFMRVTRMKLKDCVAWQK</sequence>
<name>A0A7C8JDR5_ORBOL</name>
<reference evidence="1 2" key="1">
    <citation type="submission" date="2019-06" db="EMBL/GenBank/DDBJ databases">
        <authorList>
            <person name="Palmer J.M."/>
        </authorList>
    </citation>
    <scope>NUCLEOTIDE SEQUENCE [LARGE SCALE GENOMIC DNA]</scope>
    <source>
        <strain evidence="1 2">TWF102</strain>
    </source>
</reference>
<comment type="caution">
    <text evidence="1">The sequence shown here is derived from an EMBL/GenBank/DDBJ whole genome shotgun (WGS) entry which is preliminary data.</text>
</comment>
<proteinExistence type="predicted"/>
<evidence type="ECO:0000313" key="1">
    <source>
        <dbReference type="EMBL" id="KAF3104980.1"/>
    </source>
</evidence>
<evidence type="ECO:0000313" key="2">
    <source>
        <dbReference type="Proteomes" id="UP000475325"/>
    </source>
</evidence>
<dbReference type="EMBL" id="WIQW01000015">
    <property type="protein sequence ID" value="KAF3104980.1"/>
    <property type="molecule type" value="Genomic_DNA"/>
</dbReference>
<organism evidence="1 2">
    <name type="scientific">Orbilia oligospora</name>
    <name type="common">Nematode-trapping fungus</name>
    <name type="synonym">Arthrobotrys oligospora</name>
    <dbReference type="NCBI Taxonomy" id="2813651"/>
    <lineage>
        <taxon>Eukaryota</taxon>
        <taxon>Fungi</taxon>
        <taxon>Dikarya</taxon>
        <taxon>Ascomycota</taxon>
        <taxon>Pezizomycotina</taxon>
        <taxon>Orbiliomycetes</taxon>
        <taxon>Orbiliales</taxon>
        <taxon>Orbiliaceae</taxon>
        <taxon>Orbilia</taxon>
    </lineage>
</organism>
<accession>A0A7C8JDR5</accession>
<protein>
    <recommendedName>
        <fullName evidence="3">BTB domain-containing protein</fullName>
    </recommendedName>
</protein>
<dbReference type="Proteomes" id="UP000475325">
    <property type="component" value="Unassembled WGS sequence"/>
</dbReference>
<gene>
    <name evidence="1" type="ORF">TWF102_002741</name>
</gene>
<dbReference type="AlphaFoldDB" id="A0A7C8JDR5"/>